<name>A0A2P6N205_9EUKA</name>
<dbReference type="Pfam" id="PF15627">
    <property type="entry name" value="CEP76-C2"/>
    <property type="match status" value="1"/>
</dbReference>
<protein>
    <submittedName>
        <fullName evidence="6">Centrosomal protein</fullName>
    </submittedName>
</protein>
<dbReference type="InterPro" id="IPR056290">
    <property type="entry name" value="CEPT76/DRC7_peptidase-like_dom"/>
</dbReference>
<dbReference type="STRING" id="1890364.A0A2P6N205"/>
<evidence type="ECO:0000313" key="6">
    <source>
        <dbReference type="EMBL" id="PRP77975.1"/>
    </source>
</evidence>
<dbReference type="GO" id="GO:0005813">
    <property type="term" value="C:centrosome"/>
    <property type="evidence" value="ECO:0007669"/>
    <property type="project" value="UniProtKB-SubCell"/>
</dbReference>
<dbReference type="AlphaFoldDB" id="A0A2P6N205"/>
<dbReference type="Pfam" id="PF24652">
    <property type="entry name" value="CEP76_C"/>
    <property type="match status" value="1"/>
</dbReference>
<dbReference type="InterPro" id="IPR052299">
    <property type="entry name" value="CEP76"/>
</dbReference>
<evidence type="ECO:0000313" key="7">
    <source>
        <dbReference type="Proteomes" id="UP000241769"/>
    </source>
</evidence>
<dbReference type="Proteomes" id="UP000241769">
    <property type="component" value="Unassembled WGS sequence"/>
</dbReference>
<dbReference type="PANTHER" id="PTHR46436:SF1">
    <property type="entry name" value="CENTROSOMAL PROTEIN OF 76 KDA"/>
    <property type="match status" value="1"/>
</dbReference>
<accession>A0A2P6N205</accession>
<sequence length="869" mass="97743">MANVTTEQLNALKRIVSDRLKNVHEQIKNLAAQLNLDGNEEADEEEVVAQIIRALYERGFIQEIVRSLDITDSLFDESTLDRTQDTTKAPLEASTPPHILSPDLGSSKGFTVLHDDAERFPEALDSLSMGGGARPKLSVQLLGGKAFLEELFPSEELKITTGLLSPKLFLHLLCSRQRFLSKGVECGCDPLFSDVFVIDLPSTINHIIHLKELIHMVIVKKYADGSTSLVGCHNLEWRRVLYNGSCTVSAEFVGMGTKIPVGIVDLRLEILPKLQKTYSLEDINTQINFERAQEATLSQIFFASSQKWWKEFCQLGDGHDSRLIPIYAQNEGIGEDLPVCCFVRPLQGGRSIDSPRHAARFVSLFEYQMDQTLGPSMNRREIWPSLHTFLCKGRGNVEGHCLLLCSLLLGYGMDAYVVTGTRGSYMWVMTLDAQSVPTFWDSLTGHQYQNPGESRKHKFKTIEAAFNHRFLYANHQPSTEIGRTHLEVRNNRYWKPMDQTSITSHIRVCEPRLVPSSLQVSATETEIETALTNIIVHERRALGLMTFFDDDLSYLLSSAISVYETERITGTTLGGMMTDFQHSIKRVVPEGHTFLGFPLQFSHRSPRKMMVALLRSKVGVDILECKGDQARHALRAKVYAYPEGRNAVWIMLAADVVASRLSLMLLTCHCEYLVASFTVDAPFMVRLLLSDPRVDPSARDNDAFRWAASEGHHEVYGYSLLILVWIPANRHGEVVRLLLADSRVDPSVRNQEAIKKASSEGHAMTVQLLLTDPRVDLSLSLNFVTLFYIHQILVRGGAWTCKTILKPNASNAYSVVISDPDLNRASRIRTSHADRYTLPFSVCFNHSQQQPASAILYTKRKAFNELFNQ</sequence>
<dbReference type="InterPro" id="IPR028926">
    <property type="entry name" value="CEP76-C2"/>
</dbReference>
<proteinExistence type="predicted"/>
<evidence type="ECO:0000259" key="5">
    <source>
        <dbReference type="Pfam" id="PF24656"/>
    </source>
</evidence>
<keyword evidence="2" id="KW-0963">Cytoplasm</keyword>
<dbReference type="PANTHER" id="PTHR46436">
    <property type="entry name" value="CENTROSOMAL PROTEIN OF 76 KDA"/>
    <property type="match status" value="1"/>
</dbReference>
<comment type="subcellular location">
    <subcellularLocation>
        <location evidence="1">Cytoplasm</location>
        <location evidence="1">Cytoskeleton</location>
        <location evidence="1">Microtubule organizing center</location>
        <location evidence="1">Centrosome</location>
    </subcellularLocation>
</comment>
<feature type="domain" description="CEP76 C2" evidence="3">
    <location>
        <begin position="136"/>
        <end position="275"/>
    </location>
</feature>
<feature type="domain" description="Centrosomal protein of 76 kDa C-terminal" evidence="4">
    <location>
        <begin position="518"/>
        <end position="655"/>
    </location>
</feature>
<evidence type="ECO:0000259" key="3">
    <source>
        <dbReference type="Pfam" id="PF15627"/>
    </source>
</evidence>
<comment type="caution">
    <text evidence="6">The sequence shown here is derived from an EMBL/GenBank/DDBJ whole genome shotgun (WGS) entry which is preliminary data.</text>
</comment>
<gene>
    <name evidence="6" type="ORF">PROFUN_14095</name>
</gene>
<evidence type="ECO:0000256" key="2">
    <source>
        <dbReference type="ARBA" id="ARBA00022490"/>
    </source>
</evidence>
<dbReference type="EMBL" id="MDYQ01000248">
    <property type="protein sequence ID" value="PRP77975.1"/>
    <property type="molecule type" value="Genomic_DNA"/>
</dbReference>
<reference evidence="6 7" key="1">
    <citation type="journal article" date="2018" name="Genome Biol. Evol.">
        <title>Multiple Roots of Fruiting Body Formation in Amoebozoa.</title>
        <authorList>
            <person name="Hillmann F."/>
            <person name="Forbes G."/>
            <person name="Novohradska S."/>
            <person name="Ferling I."/>
            <person name="Riege K."/>
            <person name="Groth M."/>
            <person name="Westermann M."/>
            <person name="Marz M."/>
            <person name="Spaller T."/>
            <person name="Winckler T."/>
            <person name="Schaap P."/>
            <person name="Glockner G."/>
        </authorList>
    </citation>
    <scope>NUCLEOTIDE SEQUENCE [LARGE SCALE GENOMIC DNA]</scope>
    <source>
        <strain evidence="6 7">Jena</strain>
    </source>
</reference>
<feature type="domain" description="CEP76/DRC7 peptidase-like" evidence="5">
    <location>
        <begin position="381"/>
        <end position="497"/>
    </location>
</feature>
<keyword evidence="7" id="KW-1185">Reference proteome</keyword>
<dbReference type="InterPro" id="IPR056288">
    <property type="entry name" value="CEP76_C"/>
</dbReference>
<dbReference type="OrthoDB" id="5527234at2759"/>
<dbReference type="InParanoid" id="A0A2P6N205"/>
<evidence type="ECO:0000259" key="4">
    <source>
        <dbReference type="Pfam" id="PF24652"/>
    </source>
</evidence>
<organism evidence="6 7">
    <name type="scientific">Planoprotostelium fungivorum</name>
    <dbReference type="NCBI Taxonomy" id="1890364"/>
    <lineage>
        <taxon>Eukaryota</taxon>
        <taxon>Amoebozoa</taxon>
        <taxon>Evosea</taxon>
        <taxon>Variosea</taxon>
        <taxon>Cavosteliida</taxon>
        <taxon>Cavosteliaceae</taxon>
        <taxon>Planoprotostelium</taxon>
    </lineage>
</organism>
<dbReference type="Pfam" id="PF24656">
    <property type="entry name" value="CEPT76_peptidase"/>
    <property type="match status" value="1"/>
</dbReference>
<evidence type="ECO:0000256" key="1">
    <source>
        <dbReference type="ARBA" id="ARBA00004300"/>
    </source>
</evidence>